<gene>
    <name evidence="1" type="ORF">PsorP6_001253</name>
</gene>
<reference evidence="1 2" key="1">
    <citation type="journal article" date="2022" name="bioRxiv">
        <title>The genome of the oomycete Peronosclerospora sorghi, a cosmopolitan pathogen of maize and sorghum, is inflated with dispersed pseudogenes.</title>
        <authorList>
            <person name="Fletcher K."/>
            <person name="Martin F."/>
            <person name="Isakeit T."/>
            <person name="Cavanaugh K."/>
            <person name="Magill C."/>
            <person name="Michelmore R."/>
        </authorList>
    </citation>
    <scope>NUCLEOTIDE SEQUENCE [LARGE SCALE GENOMIC DNA]</scope>
    <source>
        <strain evidence="1">P6</strain>
    </source>
</reference>
<dbReference type="Proteomes" id="UP001163321">
    <property type="component" value="Chromosome 1"/>
</dbReference>
<comment type="caution">
    <text evidence="1">The sequence shown here is derived from an EMBL/GenBank/DDBJ whole genome shotgun (WGS) entry which is preliminary data.</text>
</comment>
<dbReference type="EMBL" id="CM047580">
    <property type="protein sequence ID" value="KAI9921163.1"/>
    <property type="molecule type" value="Genomic_DNA"/>
</dbReference>
<proteinExistence type="predicted"/>
<protein>
    <submittedName>
        <fullName evidence="1">Uncharacterized protein</fullName>
    </submittedName>
</protein>
<evidence type="ECO:0000313" key="2">
    <source>
        <dbReference type="Proteomes" id="UP001163321"/>
    </source>
</evidence>
<name>A0ACC0WSU3_9STRA</name>
<sequence>MRFRKALEERHLNRTEFNILIVYCANWKYVHIQKRMSRALVMYHRKQLREKVSHSFVDLATNVQAGNLFHNMEQIYLVPNPEKRKR</sequence>
<accession>A0ACC0WSU3</accession>
<keyword evidence="2" id="KW-1185">Reference proteome</keyword>
<organism evidence="1 2">
    <name type="scientific">Peronosclerospora sorghi</name>
    <dbReference type="NCBI Taxonomy" id="230839"/>
    <lineage>
        <taxon>Eukaryota</taxon>
        <taxon>Sar</taxon>
        <taxon>Stramenopiles</taxon>
        <taxon>Oomycota</taxon>
        <taxon>Peronosporomycetes</taxon>
        <taxon>Peronosporales</taxon>
        <taxon>Peronosporaceae</taxon>
        <taxon>Peronosclerospora</taxon>
    </lineage>
</organism>
<evidence type="ECO:0000313" key="1">
    <source>
        <dbReference type="EMBL" id="KAI9921163.1"/>
    </source>
</evidence>